<keyword evidence="7" id="KW-1185">Reference proteome</keyword>
<keyword evidence="3 6" id="KW-0378">Hydrolase</keyword>
<dbReference type="RefSeq" id="WP_136140846.1">
    <property type="nucleotide sequence ID" value="NZ_CP039247.1"/>
</dbReference>
<dbReference type="InterPro" id="IPR011098">
    <property type="entry name" value="G5_dom"/>
</dbReference>
<gene>
    <name evidence="6" type="primary">rpf2</name>
    <name evidence="6" type="ORF">CENDO_03815</name>
</gene>
<dbReference type="Gene3D" id="2.20.230.10">
    <property type="entry name" value="Resuscitation-promoting factor rpfb"/>
    <property type="match status" value="1"/>
</dbReference>
<evidence type="ECO:0000313" key="7">
    <source>
        <dbReference type="Proteomes" id="UP000296352"/>
    </source>
</evidence>
<evidence type="ECO:0000256" key="4">
    <source>
        <dbReference type="SAM" id="MobiDB-lite"/>
    </source>
</evidence>
<evidence type="ECO:0000313" key="6">
    <source>
        <dbReference type="EMBL" id="QCB28056.1"/>
    </source>
</evidence>
<feature type="compositionally biased region" description="Basic and acidic residues" evidence="4">
    <location>
        <begin position="251"/>
        <end position="263"/>
    </location>
</feature>
<accession>A0A4P7QGG6</accession>
<dbReference type="EMBL" id="CP039247">
    <property type="protein sequence ID" value="QCB28056.1"/>
    <property type="molecule type" value="Genomic_DNA"/>
</dbReference>
<proteinExistence type="inferred from homology"/>
<evidence type="ECO:0000259" key="5">
    <source>
        <dbReference type="PROSITE" id="PS51109"/>
    </source>
</evidence>
<protein>
    <submittedName>
        <fullName evidence="6">Resuscitation-promoting factor Rpf2</fullName>
        <ecNumber evidence="6">3.-.-.-</ecNumber>
    </submittedName>
</protein>
<name>A0A4P7QGG6_9CORY</name>
<dbReference type="Pfam" id="PF03990">
    <property type="entry name" value="DUF348"/>
    <property type="match status" value="3"/>
</dbReference>
<reference evidence="6 7" key="1">
    <citation type="submission" date="2019-04" db="EMBL/GenBank/DDBJ databases">
        <title>Corynebacterium endometrii sp. nov., isolated from the uterus of a cow with endometritis.</title>
        <authorList>
            <person name="Ballas P."/>
            <person name="Ruckert C."/>
            <person name="Wagener K."/>
            <person name="Drillich M."/>
            <person name="Kaempfer P."/>
            <person name="Busse H.-J."/>
            <person name="Ehling-Schulz M."/>
        </authorList>
    </citation>
    <scope>NUCLEOTIDE SEQUENCE [LARGE SCALE GENOMIC DNA]</scope>
    <source>
        <strain evidence="6 7">LMM-1653</strain>
    </source>
</reference>
<evidence type="ECO:0000256" key="1">
    <source>
        <dbReference type="ARBA" id="ARBA00010830"/>
    </source>
</evidence>
<dbReference type="OrthoDB" id="1404170at2"/>
<dbReference type="GO" id="GO:0016787">
    <property type="term" value="F:hydrolase activity"/>
    <property type="evidence" value="ECO:0007669"/>
    <property type="project" value="UniProtKB-KW"/>
</dbReference>
<dbReference type="InterPro" id="IPR007137">
    <property type="entry name" value="DUF348"/>
</dbReference>
<dbReference type="Pfam" id="PF06737">
    <property type="entry name" value="Transglycosylas"/>
    <property type="match status" value="1"/>
</dbReference>
<dbReference type="AlphaFoldDB" id="A0A4P7QGG6"/>
<feature type="region of interest" description="Disordered" evidence="4">
    <location>
        <begin position="243"/>
        <end position="263"/>
    </location>
</feature>
<dbReference type="Pfam" id="PF07501">
    <property type="entry name" value="G5"/>
    <property type="match status" value="1"/>
</dbReference>
<dbReference type="KEGG" id="cee:CENDO_03815"/>
<evidence type="ECO:0000256" key="2">
    <source>
        <dbReference type="ARBA" id="ARBA00022729"/>
    </source>
</evidence>
<dbReference type="Gene3D" id="1.10.530.10">
    <property type="match status" value="1"/>
</dbReference>
<dbReference type="InterPro" id="IPR023346">
    <property type="entry name" value="Lysozyme-like_dom_sf"/>
</dbReference>
<dbReference type="SMART" id="SM01208">
    <property type="entry name" value="G5"/>
    <property type="match status" value="1"/>
</dbReference>
<dbReference type="Proteomes" id="UP000296352">
    <property type="component" value="Chromosome"/>
</dbReference>
<sequence>MSTSNQIKRINNTRSMPLRLATGGVLGTLAVGGVVAAGTHKDITLDLNGEKTQLSSFSGSVGDVLAAAGVDINPDDLVYPAPSEDVADGETVTVRTAKPVAVVIDGVETQLSSTALTVQDLVGSLGDVAPGASVTDAEGNEVDSERVTEGMELQITSPKIISVVDGGKATFTKIAAQTVGDVLEARGVELGAHDVVTPAVETPTAEGMRINVDRVEFVEETLTEEFDAEPTYVDNPELEAGVEEVQTPGQKGERTKTERIKKVNGREESREVIEEEEIRPAVAAVISRGTKESPAAPSVAGGSVWDSLAQCEATGNWSINTGNGYSGGLQFSPSTWLAYGGGDYAPEAWMASREQQIDVATRVQAAQGWGAWPACTAKLGIR</sequence>
<feature type="domain" description="G5" evidence="5">
    <location>
        <begin position="212"/>
        <end position="292"/>
    </location>
</feature>
<dbReference type="InterPro" id="IPR010618">
    <property type="entry name" value="RPF"/>
</dbReference>
<dbReference type="EC" id="3.-.-.-" evidence="6"/>
<dbReference type="PROSITE" id="PS51109">
    <property type="entry name" value="G5"/>
    <property type="match status" value="1"/>
</dbReference>
<keyword evidence="2" id="KW-0732">Signal</keyword>
<comment type="similarity">
    <text evidence="1">Belongs to the transglycosylase family. Rpf subfamily.</text>
</comment>
<evidence type="ECO:0000256" key="3">
    <source>
        <dbReference type="ARBA" id="ARBA00022801"/>
    </source>
</evidence>
<dbReference type="CDD" id="cd13925">
    <property type="entry name" value="RPF"/>
    <property type="match status" value="1"/>
</dbReference>
<dbReference type="SUPFAM" id="SSF53955">
    <property type="entry name" value="Lysozyme-like"/>
    <property type="match status" value="1"/>
</dbReference>
<organism evidence="6 7">
    <name type="scientific">Corynebacterium endometrii</name>
    <dbReference type="NCBI Taxonomy" id="2488819"/>
    <lineage>
        <taxon>Bacteria</taxon>
        <taxon>Bacillati</taxon>
        <taxon>Actinomycetota</taxon>
        <taxon>Actinomycetes</taxon>
        <taxon>Mycobacteriales</taxon>
        <taxon>Corynebacteriaceae</taxon>
        <taxon>Corynebacterium</taxon>
    </lineage>
</organism>